<protein>
    <submittedName>
        <fullName evidence="2">Uncharacterized protein</fullName>
    </submittedName>
</protein>
<keyword evidence="3" id="KW-1185">Reference proteome</keyword>
<feature type="compositionally biased region" description="Basic and acidic residues" evidence="1">
    <location>
        <begin position="96"/>
        <end position="126"/>
    </location>
</feature>
<reference evidence="2 3" key="1">
    <citation type="submission" date="2019-08" db="EMBL/GenBank/DDBJ databases">
        <title>Archangium and Cystobacter genomes.</title>
        <authorList>
            <person name="Chen I.-C.K."/>
            <person name="Wielgoss S."/>
        </authorList>
    </citation>
    <scope>NUCLEOTIDE SEQUENCE [LARGE SCALE GENOMIC DNA]</scope>
    <source>
        <strain evidence="2 3">Cbm 6</strain>
    </source>
</reference>
<organism evidence="2 3">
    <name type="scientific">Archangium minus</name>
    <dbReference type="NCBI Taxonomy" id="83450"/>
    <lineage>
        <taxon>Bacteria</taxon>
        <taxon>Pseudomonadati</taxon>
        <taxon>Myxococcota</taxon>
        <taxon>Myxococcia</taxon>
        <taxon>Myxococcales</taxon>
        <taxon>Cystobacterineae</taxon>
        <taxon>Archangiaceae</taxon>
        <taxon>Archangium</taxon>
    </lineage>
</organism>
<feature type="region of interest" description="Disordered" evidence="1">
    <location>
        <begin position="1"/>
        <end position="132"/>
    </location>
</feature>
<feature type="compositionally biased region" description="Basic and acidic residues" evidence="1">
    <location>
        <begin position="11"/>
        <end position="23"/>
    </location>
</feature>
<dbReference type="RefSeq" id="WP_395818051.1">
    <property type="nucleotide sequence ID" value="NZ_CP043494.1"/>
</dbReference>
<gene>
    <name evidence="2" type="ORF">F0U60_11780</name>
</gene>
<feature type="compositionally biased region" description="Basic and acidic residues" evidence="1">
    <location>
        <begin position="61"/>
        <end position="71"/>
    </location>
</feature>
<dbReference type="Proteomes" id="UP001611383">
    <property type="component" value="Chromosome"/>
</dbReference>
<evidence type="ECO:0000313" key="2">
    <source>
        <dbReference type="EMBL" id="WNG44693.1"/>
    </source>
</evidence>
<dbReference type="EMBL" id="CP043494">
    <property type="protein sequence ID" value="WNG44693.1"/>
    <property type="molecule type" value="Genomic_DNA"/>
</dbReference>
<evidence type="ECO:0000313" key="3">
    <source>
        <dbReference type="Proteomes" id="UP001611383"/>
    </source>
</evidence>
<sequence>MADTPKIPTGRTKEPTDKGRDAPEMTNVGDDQYVPDQRGQNFQPRNAGAMEDSIDQAAARVARDINERARADVNPGPSQDTAWEARVEEGEEWEEQTDKDPVRNHDINEDVYKREAPANETREDPSGRPGRR</sequence>
<name>A0ABY9WLT9_9BACT</name>
<accession>A0ABY9WLT9</accession>
<proteinExistence type="predicted"/>
<evidence type="ECO:0000256" key="1">
    <source>
        <dbReference type="SAM" id="MobiDB-lite"/>
    </source>
</evidence>